<dbReference type="Proteomes" id="UP000254879">
    <property type="component" value="Unassembled WGS sequence"/>
</dbReference>
<dbReference type="RefSeq" id="WP_003756998.1">
    <property type="nucleotide sequence ID" value="NZ_CABKNG010000001.1"/>
</dbReference>
<proteinExistence type="predicted"/>
<evidence type="ECO:0000313" key="2">
    <source>
        <dbReference type="Proteomes" id="UP000254879"/>
    </source>
</evidence>
<evidence type="ECO:0000313" key="1">
    <source>
        <dbReference type="EMBL" id="STY44578.1"/>
    </source>
</evidence>
<dbReference type="InterPro" id="IPR025062">
    <property type="entry name" value="DUF4003"/>
</dbReference>
<sequence length="332" mass="37434">MTDFNLQEIQLVERLRDNYETLNKAKVTFVDKRIRYLIARLFMKEEAELDIEKFMAMSQYLKEETGVFTTLTTNIRASLAGLLVASGEESPIAAQRLVSFYKQLIDAKFQRTEYTYFAAYLLLENKEGTRAVISKAREIYLELKADHPFLTGAEDITSSVMLAQMGTDMTVHEIAEITEYYYQAFADLKLRKSNGLQFLAATGTLLYGEKQKAYIEQVKKVLAILDKERIKITELHYSGVGIMAFALGEQKLDGKFLAKLIEELKRLPVLRFDRKFQTAIAISLYIENEIGHMDQQQVEGLMISMNLLIAIEQAALASVAAASTVAASSGGN</sequence>
<protein>
    <recommendedName>
        <fullName evidence="3">DUF4003 domain-containing protein</fullName>
    </recommendedName>
</protein>
<dbReference type="EMBL" id="UGPG01000001">
    <property type="protein sequence ID" value="STY44578.1"/>
    <property type="molecule type" value="Genomic_DNA"/>
</dbReference>
<organism evidence="1 2">
    <name type="scientific">Listeria grayi</name>
    <name type="common">Listeria murrayi</name>
    <dbReference type="NCBI Taxonomy" id="1641"/>
    <lineage>
        <taxon>Bacteria</taxon>
        <taxon>Bacillati</taxon>
        <taxon>Bacillota</taxon>
        <taxon>Bacilli</taxon>
        <taxon>Bacillales</taxon>
        <taxon>Listeriaceae</taxon>
        <taxon>Listeria</taxon>
    </lineage>
</organism>
<dbReference type="AlphaFoldDB" id="A0A378ME24"/>
<reference evidence="1 2" key="1">
    <citation type="submission" date="2018-06" db="EMBL/GenBank/DDBJ databases">
        <authorList>
            <consortium name="Pathogen Informatics"/>
            <person name="Doyle S."/>
        </authorList>
    </citation>
    <scope>NUCLEOTIDE SEQUENCE [LARGE SCALE GENOMIC DNA]</scope>
    <source>
        <strain evidence="2">NCTC 10815</strain>
    </source>
</reference>
<evidence type="ECO:0008006" key="3">
    <source>
        <dbReference type="Google" id="ProtNLM"/>
    </source>
</evidence>
<gene>
    <name evidence="1" type="ORF">NCTC10815_01927</name>
</gene>
<dbReference type="Pfam" id="PF13170">
    <property type="entry name" value="DUF4003"/>
    <property type="match status" value="1"/>
</dbReference>
<name>A0A378ME24_LISGR</name>
<accession>A0A378ME24</accession>